<sequence>MAPEHRHGDRYPEESQPAMERNCHEQSLAATPEQSVGLPEARALALTCDLCQHRMQTVADLLLLTSDTRPVRTASLSVFGESVARCRETVASRTRGLTVLLRDLAALIHRDTVTGIQEIRVCIEEICDLVVSLTECCAHAGYLLAVLQDGSSPEMPGPVDQYQLCRAAAEIEHKTGLLRTYQLHTVTALQLTDICISVTEGANVLTDGCLKAADEAPEDNLREQFRLCLKSVAAAVNTFCGTGSCGHCKEYSGVPQAHRIASPAKELQHHLLKKRKSALWSESLIFAVFGEALTTACNALAVFATQDPSLTGTGAKLSQAGRDTLHTVLSGCMGVVSPCVLVCAVVHDLTKAISSGSYKVDGKEANAVMRVQQCQAAVIRSASRLGQALGSGNDIKQI</sequence>
<dbReference type="Proteomes" id="UP000502823">
    <property type="component" value="Unassembled WGS sequence"/>
</dbReference>
<evidence type="ECO:0000256" key="1">
    <source>
        <dbReference type="SAM" id="MobiDB-lite"/>
    </source>
</evidence>
<feature type="compositionally biased region" description="Basic and acidic residues" evidence="1">
    <location>
        <begin position="1"/>
        <end position="13"/>
    </location>
</feature>
<comment type="caution">
    <text evidence="2">The sequence shown here is derived from an EMBL/GenBank/DDBJ whole genome shotgun (WGS) entry which is preliminary data.</text>
</comment>
<dbReference type="Gene3D" id="1.20.120.230">
    <property type="entry name" value="Alpha-catenin/vinculin-like"/>
    <property type="match status" value="1"/>
</dbReference>
<accession>A0A6L2PLC1</accession>
<dbReference type="InterPro" id="IPR042799">
    <property type="entry name" value="TLNRD1"/>
</dbReference>
<feature type="region of interest" description="Disordered" evidence="1">
    <location>
        <begin position="1"/>
        <end position="35"/>
    </location>
</feature>
<reference evidence="3" key="1">
    <citation type="submission" date="2020-01" db="EMBL/GenBank/DDBJ databases">
        <title>Draft genome sequence of the Termite Coptotermes fromosanus.</title>
        <authorList>
            <person name="Itakura S."/>
            <person name="Yosikawa Y."/>
            <person name="Umezawa K."/>
        </authorList>
    </citation>
    <scope>NUCLEOTIDE SEQUENCE [LARGE SCALE GENOMIC DNA]</scope>
</reference>
<dbReference type="EMBL" id="BLKM01011478">
    <property type="protein sequence ID" value="GFG33379.1"/>
    <property type="molecule type" value="Genomic_DNA"/>
</dbReference>
<dbReference type="OrthoDB" id="10009851at2759"/>
<protein>
    <submittedName>
        <fullName evidence="2">Uncharacterized protein</fullName>
    </submittedName>
</protein>
<gene>
    <name evidence="2" type="ORF">Cfor_04072</name>
</gene>
<dbReference type="InParanoid" id="A0A6L2PLC1"/>
<evidence type="ECO:0000313" key="3">
    <source>
        <dbReference type="Proteomes" id="UP000502823"/>
    </source>
</evidence>
<name>A0A6L2PLC1_COPFO</name>
<dbReference type="PANTHER" id="PTHR47133:SF1">
    <property type="entry name" value="TALIN ROD DOMAIN-CONTAINING PROTEIN 1"/>
    <property type="match status" value="1"/>
</dbReference>
<proteinExistence type="predicted"/>
<dbReference type="GO" id="GO:0003779">
    <property type="term" value="F:actin binding"/>
    <property type="evidence" value="ECO:0007669"/>
    <property type="project" value="InterPro"/>
</dbReference>
<dbReference type="AlphaFoldDB" id="A0A6L2PLC1"/>
<keyword evidence="3" id="KW-1185">Reference proteome</keyword>
<dbReference type="Gene3D" id="1.20.1420.10">
    <property type="entry name" value="Talin, central domain"/>
    <property type="match status" value="1"/>
</dbReference>
<evidence type="ECO:0000313" key="2">
    <source>
        <dbReference type="EMBL" id="GFG33379.1"/>
    </source>
</evidence>
<organism evidence="2 3">
    <name type="scientific">Coptotermes formosanus</name>
    <name type="common">Formosan subterranean termite</name>
    <dbReference type="NCBI Taxonomy" id="36987"/>
    <lineage>
        <taxon>Eukaryota</taxon>
        <taxon>Metazoa</taxon>
        <taxon>Ecdysozoa</taxon>
        <taxon>Arthropoda</taxon>
        <taxon>Hexapoda</taxon>
        <taxon>Insecta</taxon>
        <taxon>Pterygota</taxon>
        <taxon>Neoptera</taxon>
        <taxon>Polyneoptera</taxon>
        <taxon>Dictyoptera</taxon>
        <taxon>Blattodea</taxon>
        <taxon>Blattoidea</taxon>
        <taxon>Termitoidae</taxon>
        <taxon>Rhinotermitidae</taxon>
        <taxon>Coptotermes</taxon>
    </lineage>
</organism>
<dbReference type="PANTHER" id="PTHR47133">
    <property type="entry name" value="TALIN ROD DOMAIN-CONTAINING PROTEIN 1"/>
    <property type="match status" value="1"/>
</dbReference>